<comment type="PTM">
    <text evidence="7">Binds 1 heme group per subunit.</text>
</comment>
<reference evidence="9 10" key="1">
    <citation type="submission" date="2018-05" db="EMBL/GenBank/DDBJ databases">
        <title>Genomic Encyclopedia of Type Strains, Phase IV (KMG-IV): sequencing the most valuable type-strain genomes for metagenomic binning, comparative biology and taxonomic classification.</title>
        <authorList>
            <person name="Goeker M."/>
        </authorList>
    </citation>
    <scope>NUCLEOTIDE SEQUENCE [LARGE SCALE GENOMIC DNA]</scope>
    <source>
        <strain evidence="9 10">DSM 6986</strain>
    </source>
</reference>
<evidence type="ECO:0000256" key="3">
    <source>
        <dbReference type="ARBA" id="ARBA00022723"/>
    </source>
</evidence>
<dbReference type="RefSeq" id="WP_109612089.1">
    <property type="nucleotide sequence ID" value="NZ_QGGG01000003.1"/>
</dbReference>
<dbReference type="OrthoDB" id="9811729at2"/>
<keyword evidence="2 7" id="KW-0349">Heme</keyword>
<dbReference type="GO" id="GO:0020037">
    <property type="term" value="F:heme binding"/>
    <property type="evidence" value="ECO:0007669"/>
    <property type="project" value="InterPro"/>
</dbReference>
<evidence type="ECO:0000256" key="1">
    <source>
        <dbReference type="ARBA" id="ARBA00022448"/>
    </source>
</evidence>
<dbReference type="InterPro" id="IPR002321">
    <property type="entry name" value="Cyt_c_II"/>
</dbReference>
<keyword evidence="5 6" id="KW-0408">Iron</keyword>
<evidence type="ECO:0000256" key="6">
    <source>
        <dbReference type="PIRSR" id="PIRSR000027-1"/>
    </source>
</evidence>
<evidence type="ECO:0000313" key="10">
    <source>
        <dbReference type="Proteomes" id="UP000245396"/>
    </source>
</evidence>
<keyword evidence="8" id="KW-0732">Signal</keyword>
<proteinExistence type="predicted"/>
<feature type="binding site" description="axial binding residue" evidence="6">
    <location>
        <position position="138"/>
    </location>
    <ligand>
        <name>heme c</name>
        <dbReference type="ChEBI" id="CHEBI:61717"/>
    </ligand>
    <ligandPart>
        <name>Fe</name>
        <dbReference type="ChEBI" id="CHEBI:18248"/>
    </ligandPart>
</feature>
<dbReference type="SUPFAM" id="SSF47175">
    <property type="entry name" value="Cytochromes"/>
    <property type="match status" value="1"/>
</dbReference>
<dbReference type="GO" id="GO:0042597">
    <property type="term" value="C:periplasmic space"/>
    <property type="evidence" value="ECO:0007669"/>
    <property type="project" value="InterPro"/>
</dbReference>
<feature type="binding site" description="covalent" evidence="7">
    <location>
        <position position="137"/>
    </location>
    <ligand>
        <name>heme c</name>
        <dbReference type="ChEBI" id="CHEBI:61717"/>
    </ligand>
</feature>
<accession>A0A316C777</accession>
<evidence type="ECO:0000256" key="2">
    <source>
        <dbReference type="ARBA" id="ARBA00022617"/>
    </source>
</evidence>
<keyword evidence="3 6" id="KW-0479">Metal-binding</keyword>
<keyword evidence="10" id="KW-1185">Reference proteome</keyword>
<feature type="signal peptide" evidence="8">
    <location>
        <begin position="1"/>
        <end position="20"/>
    </location>
</feature>
<dbReference type="STRING" id="1192868.GCA_000304395_02569"/>
<dbReference type="Gene3D" id="1.20.120.10">
    <property type="entry name" value="Cytochrome c/b562"/>
    <property type="match status" value="1"/>
</dbReference>
<gene>
    <name evidence="9" type="ORF">C7441_103214</name>
</gene>
<dbReference type="PROSITE" id="PS51009">
    <property type="entry name" value="CYTCII"/>
    <property type="match status" value="1"/>
</dbReference>
<keyword evidence="1" id="KW-0813">Transport</keyword>
<sequence>MKRLVLALSALALAGTAAFADPIAERQAIMKANGKALKSIAGIAKGAEPFDADVVMAALKTLNDDAQKIDVAKLFPEGTETGGDTTASPKIWEDMEGFQKAVEKFRTDTAAAVAASPADLDAFKAEFGKVSQNCGSCHETFRIKKG</sequence>
<dbReference type="Proteomes" id="UP000245396">
    <property type="component" value="Unassembled WGS sequence"/>
</dbReference>
<feature type="binding site" description="covalent" evidence="7">
    <location>
        <position position="134"/>
    </location>
    <ligand>
        <name>heme c</name>
        <dbReference type="ChEBI" id="CHEBI:61717"/>
    </ligand>
</feature>
<name>A0A316C777_PSESE</name>
<evidence type="ECO:0000256" key="4">
    <source>
        <dbReference type="ARBA" id="ARBA00022982"/>
    </source>
</evidence>
<evidence type="ECO:0000256" key="5">
    <source>
        <dbReference type="ARBA" id="ARBA00023004"/>
    </source>
</evidence>
<protein>
    <submittedName>
        <fullName evidence="9">Cytochrome c556</fullName>
    </submittedName>
</protein>
<dbReference type="GO" id="GO:0005506">
    <property type="term" value="F:iron ion binding"/>
    <property type="evidence" value="ECO:0007669"/>
    <property type="project" value="InterPro"/>
</dbReference>
<dbReference type="Pfam" id="PF01322">
    <property type="entry name" value="Cytochrom_C_2"/>
    <property type="match status" value="1"/>
</dbReference>
<keyword evidence="4" id="KW-0249">Electron transport</keyword>
<dbReference type="InterPro" id="IPR012127">
    <property type="entry name" value="Cyt_c_prime"/>
</dbReference>
<evidence type="ECO:0000256" key="8">
    <source>
        <dbReference type="SAM" id="SignalP"/>
    </source>
</evidence>
<dbReference type="EMBL" id="QGGG01000003">
    <property type="protein sequence ID" value="PWJ85358.1"/>
    <property type="molecule type" value="Genomic_DNA"/>
</dbReference>
<dbReference type="PIRSF" id="PIRSF000027">
    <property type="entry name" value="Cytc_c_prime"/>
    <property type="match status" value="1"/>
</dbReference>
<organism evidence="9 10">
    <name type="scientific">Pseudaminobacter salicylatoxidans</name>
    <dbReference type="NCBI Taxonomy" id="93369"/>
    <lineage>
        <taxon>Bacteria</taxon>
        <taxon>Pseudomonadati</taxon>
        <taxon>Pseudomonadota</taxon>
        <taxon>Alphaproteobacteria</taxon>
        <taxon>Hyphomicrobiales</taxon>
        <taxon>Phyllobacteriaceae</taxon>
        <taxon>Pseudaminobacter</taxon>
    </lineage>
</organism>
<evidence type="ECO:0000256" key="7">
    <source>
        <dbReference type="PIRSR" id="PIRSR000027-2"/>
    </source>
</evidence>
<evidence type="ECO:0000313" key="9">
    <source>
        <dbReference type="EMBL" id="PWJ85358.1"/>
    </source>
</evidence>
<dbReference type="GO" id="GO:0022900">
    <property type="term" value="P:electron transport chain"/>
    <property type="evidence" value="ECO:0007669"/>
    <property type="project" value="InterPro"/>
</dbReference>
<dbReference type="InterPro" id="IPR010980">
    <property type="entry name" value="Cyt_c/b562"/>
</dbReference>
<dbReference type="GO" id="GO:0009055">
    <property type="term" value="F:electron transfer activity"/>
    <property type="evidence" value="ECO:0007669"/>
    <property type="project" value="InterPro"/>
</dbReference>
<dbReference type="AlphaFoldDB" id="A0A316C777"/>
<comment type="caution">
    <text evidence="9">The sequence shown here is derived from an EMBL/GenBank/DDBJ whole genome shotgun (WGS) entry which is preliminary data.</text>
</comment>
<feature type="chain" id="PRO_5016333314" evidence="8">
    <location>
        <begin position="21"/>
        <end position="146"/>
    </location>
</feature>